<dbReference type="PANTHER" id="PTHR11662">
    <property type="entry name" value="SOLUTE CARRIER FAMILY 17"/>
    <property type="match status" value="1"/>
</dbReference>
<evidence type="ECO:0000256" key="2">
    <source>
        <dbReference type="ARBA" id="ARBA00022692"/>
    </source>
</evidence>
<feature type="transmembrane region" description="Helical" evidence="5">
    <location>
        <begin position="38"/>
        <end position="59"/>
    </location>
</feature>
<evidence type="ECO:0000313" key="7">
    <source>
        <dbReference type="EMBL" id="TMM45182.1"/>
    </source>
</evidence>
<dbReference type="PROSITE" id="PS50850">
    <property type="entry name" value="MFS"/>
    <property type="match status" value="1"/>
</dbReference>
<dbReference type="PANTHER" id="PTHR11662:SF399">
    <property type="entry name" value="FI19708P1-RELATED"/>
    <property type="match status" value="1"/>
</dbReference>
<dbReference type="Gene3D" id="1.20.1250.20">
    <property type="entry name" value="MFS general substrate transporter like domains"/>
    <property type="match status" value="1"/>
</dbReference>
<dbReference type="Proteomes" id="UP000309668">
    <property type="component" value="Unassembled WGS sequence"/>
</dbReference>
<evidence type="ECO:0000256" key="4">
    <source>
        <dbReference type="ARBA" id="ARBA00023136"/>
    </source>
</evidence>
<evidence type="ECO:0000256" key="1">
    <source>
        <dbReference type="ARBA" id="ARBA00004141"/>
    </source>
</evidence>
<evidence type="ECO:0000259" key="6">
    <source>
        <dbReference type="PROSITE" id="PS50850"/>
    </source>
</evidence>
<feature type="domain" description="Major facilitator superfamily (MFS) profile" evidence="6">
    <location>
        <begin position="9"/>
        <end position="86"/>
    </location>
</feature>
<evidence type="ECO:0000256" key="5">
    <source>
        <dbReference type="SAM" id="Phobius"/>
    </source>
</evidence>
<dbReference type="SUPFAM" id="SSF103473">
    <property type="entry name" value="MFS general substrate transporter"/>
    <property type="match status" value="1"/>
</dbReference>
<comment type="caution">
    <text evidence="7">The sequence shown here is derived from an EMBL/GenBank/DDBJ whole genome shotgun (WGS) entry which is preliminary data.</text>
</comment>
<keyword evidence="2 5" id="KW-0812">Transmembrane</keyword>
<comment type="subcellular location">
    <subcellularLocation>
        <location evidence="1">Membrane</location>
        <topology evidence="1">Multi-pass membrane protein</topology>
    </subcellularLocation>
</comment>
<evidence type="ECO:0000256" key="3">
    <source>
        <dbReference type="ARBA" id="ARBA00022989"/>
    </source>
</evidence>
<proteinExistence type="predicted"/>
<dbReference type="InterPro" id="IPR050382">
    <property type="entry name" value="MFS_Na/Anion_cotransporter"/>
</dbReference>
<dbReference type="Pfam" id="PF07690">
    <property type="entry name" value="MFS_1"/>
    <property type="match status" value="1"/>
</dbReference>
<feature type="transmembrane region" description="Helical" evidence="5">
    <location>
        <begin position="9"/>
        <end position="32"/>
    </location>
</feature>
<accession>A0A5S3P3J2</accession>
<dbReference type="OrthoDB" id="9794076at2"/>
<organism evidence="7 8">
    <name type="scientific">Qipengyuania marisflavi</name>
    <dbReference type="NCBI Taxonomy" id="2486356"/>
    <lineage>
        <taxon>Bacteria</taxon>
        <taxon>Pseudomonadati</taxon>
        <taxon>Pseudomonadota</taxon>
        <taxon>Alphaproteobacteria</taxon>
        <taxon>Sphingomonadales</taxon>
        <taxon>Erythrobacteraceae</taxon>
        <taxon>Qipengyuania</taxon>
    </lineage>
</organism>
<name>A0A5S3P3J2_9SPHN</name>
<dbReference type="EMBL" id="VCAO01000013">
    <property type="protein sequence ID" value="TMM45182.1"/>
    <property type="molecule type" value="Genomic_DNA"/>
</dbReference>
<reference evidence="7 8" key="1">
    <citation type="submission" date="2019-05" db="EMBL/GenBank/DDBJ databases">
        <title>Erythrobacter marisflavi sp. nov., isolated from isolated from water of an estuary environment.</title>
        <authorList>
            <person name="Yoon J.-H."/>
        </authorList>
    </citation>
    <scope>NUCLEOTIDE SEQUENCE [LARGE SCALE GENOMIC DNA]</scope>
    <source>
        <strain evidence="7 8">KEM-5</strain>
    </source>
</reference>
<keyword evidence="3 5" id="KW-1133">Transmembrane helix</keyword>
<dbReference type="InterPro" id="IPR036259">
    <property type="entry name" value="MFS_trans_sf"/>
</dbReference>
<evidence type="ECO:0000313" key="8">
    <source>
        <dbReference type="Proteomes" id="UP000309668"/>
    </source>
</evidence>
<dbReference type="GO" id="GO:0016020">
    <property type="term" value="C:membrane"/>
    <property type="evidence" value="ECO:0007669"/>
    <property type="project" value="UniProtKB-SubCell"/>
</dbReference>
<keyword evidence="4 5" id="KW-0472">Membrane</keyword>
<protein>
    <submittedName>
        <fullName evidence="7">ACS family MFS transporter</fullName>
    </submittedName>
</protein>
<dbReference type="InterPro" id="IPR020846">
    <property type="entry name" value="MFS_dom"/>
</dbReference>
<sequence>MSMQKRHQLVLMAFMAIFICYMDTVAISVAIIPMVETYGWDMSTQGLVLSSFFVGYLLTQIVGGRLADRYGGCPPPAFNRQIGCIK</sequence>
<dbReference type="InterPro" id="IPR011701">
    <property type="entry name" value="MFS"/>
</dbReference>
<dbReference type="GO" id="GO:0022857">
    <property type="term" value="F:transmembrane transporter activity"/>
    <property type="evidence" value="ECO:0007669"/>
    <property type="project" value="InterPro"/>
</dbReference>
<keyword evidence="8" id="KW-1185">Reference proteome</keyword>
<gene>
    <name evidence="7" type="ORF">FEV51_12930</name>
</gene>
<dbReference type="AlphaFoldDB" id="A0A5S3P3J2"/>